<dbReference type="InterPro" id="IPR000571">
    <property type="entry name" value="Znf_CCCH"/>
</dbReference>
<keyword evidence="3 4" id="KW-0862">Zinc</keyword>
<feature type="compositionally biased region" description="Basic and acidic residues" evidence="5">
    <location>
        <begin position="213"/>
        <end position="233"/>
    </location>
</feature>
<reference evidence="7 8" key="1">
    <citation type="submission" date="2022-05" db="EMBL/GenBank/DDBJ databases">
        <authorList>
            <consortium name="Genoscope - CEA"/>
            <person name="William W."/>
        </authorList>
    </citation>
    <scope>NUCLEOTIDE SEQUENCE [LARGE SCALE GENOMIC DNA]</scope>
</reference>
<gene>
    <name evidence="7" type="ORF">PEVE_00017539</name>
</gene>
<feature type="compositionally biased region" description="Basic and acidic residues" evidence="5">
    <location>
        <begin position="566"/>
        <end position="581"/>
    </location>
</feature>
<feature type="compositionally biased region" description="Basic residues" evidence="5">
    <location>
        <begin position="173"/>
        <end position="184"/>
    </location>
</feature>
<feature type="compositionally biased region" description="Basic residues" evidence="5">
    <location>
        <begin position="1242"/>
        <end position="1263"/>
    </location>
</feature>
<feature type="zinc finger region" description="C3H1-type" evidence="4">
    <location>
        <begin position="53"/>
        <end position="81"/>
    </location>
</feature>
<feature type="compositionally biased region" description="Basic and acidic residues" evidence="5">
    <location>
        <begin position="1318"/>
        <end position="1334"/>
    </location>
</feature>
<feature type="compositionally biased region" description="Basic and acidic residues" evidence="5">
    <location>
        <begin position="1381"/>
        <end position="1392"/>
    </location>
</feature>
<sequence>MSGTRLTRKVTVEGSKKLPESGGQSSSSGSGTRRSVFDRLGPGTSERSRPREPYPPEKCRNWLRDGRCQFGRSCKFLHGPFSEPKQRTKSLRSVVRSDVDRSEERDEGGLGGRTRSLDSLEPEDEEEIPIKRKKSRPLEESADPGKKSEKLKRRQHVEKQSSEGEEDNEDERKKRRKKVKKRHLSGSVVVTKSHSPEQEQKNWGDDDSEEERNETLDWEERGELDFERQLNLEKRRQDLQRQLALMDEEEAAREKAERKIREPKKDREEEAKPVVPVVHSKLHPEKSSVSPGDEFSPVSSQSTPKKKKKKVDGEAKKVKTKRKLSPAEKELKKKKGVKAAAEGVEANTGEERTRKITELSPEPSKSNISREQPEFEVVVEEKSRAVKKKQLKNKPKVNSGEDAYDTPSDVAVRRSQRPLSSEEIPRDKRAFSPEEQRQPAEKLRRRIALSSPETADSPTFRYASEERRRGTDLPDGSPRKPLHDVHGNRPPGESDYKAKSKGYDKRYRQEESPGGTPEHGRRAAVKDQRHVEEGRVERRKVIVEEPPPRSPSPEDIPPRGPITPPEEQRRRRTPPREDRRGPRTPPGEPEYDTDVQKHLTSERAPPRRRGPQTPPHPSTPPVRARFDKKREEIYEGRPESVPYREDLPRPKDRAERDTRYSRARGEEVADELSRGGRGHPPTEEDFPRSRVQDEELGRARHRDDRQEDFHQRGRPREDRADDFHRTRETEPERSDDHHRNRVDDPRGDEFQRRKPEGDDDYLRRREERDEGHFRGRNRELEKDDERHRRRDERGDEHQRGRGRDEYEDELQRSRGRDIPRRQFEGDDRHWEGRGERDSKEGQFIDRDRRRNDIPRQDMPDNRARERPGERPRDRDGRHPPPGPDYHRRTSPISHGPRRSPPPHGPPRGPHRYMERRRSLSPGGRRDEGYRPGPPRDQGGYGIGRESMRGRGGYSAPFDSRGRPMDDGRRRNSPPPRQYADRGRGAPRGRGVRAGRGFPDRMRPPGDRFQEPPRDSRAPWDPERRREREHLRDRGRPHDESRDRERRPRSELSPGRGPRHWEDKRGGSPGRGSSPPRDRRAHEQEKIPREVEEDRRRRSENEEDEWEYEEDIGDDKDRIPKQGERKRPRENTSSVSTTESPLAGKRRRSETPETEETAVPEAAEVGDKGGEAQPTTETPTKQTKPETGTPIKAVTKIKKKKAGKKEGKVVKSEGEGSVESHMTQETVPETEAQIESERQPKSEKKHKKDKVKTKEKATKKKKKSSTTSAEETDVVSELPDEPKNAPEEGGAVPSEKIGEAIPPSEGETITKLAKKRRHGDAPEGDETKGKGSDKPPKKKKKKKHQPEVVFQPWADLEGEDEDSSSGKLESSDQVSDKAAPMQKDRENDGEKLTGENTGGKQDSSKVEEQVAVFSDWSDDSPIGDDTWSDINEPAEIADNKPKASKDEPAKVGSPVENSVPAYDDVYDPISDDELDAMLGDEDEEGGVGISDATGHASAPMAVEDVDWSALVTTQGSTEKTGVEPGSHLKRFTPGSVFSRIGISSSLAGPRLTKLVQEACAKAANENPTGAETVEPTDVEGVRGSPASNSIGALMAGAAAKRRERQLLFSDVGPCRRALCARKDLAMRKRLRRLTGKVGVFQTPPSAPVDNELYLMSVALYKHEQTSTDSSNGKLIPSRVGSVLATLTS</sequence>
<dbReference type="InterPro" id="IPR036855">
    <property type="entry name" value="Znf_CCCH_sf"/>
</dbReference>
<feature type="compositionally biased region" description="Basic residues" evidence="5">
    <location>
        <begin position="385"/>
        <end position="395"/>
    </location>
</feature>
<feature type="compositionally biased region" description="Acidic residues" evidence="5">
    <location>
        <begin position="1100"/>
        <end position="1113"/>
    </location>
</feature>
<evidence type="ECO:0000259" key="6">
    <source>
        <dbReference type="PROSITE" id="PS50103"/>
    </source>
</evidence>
<feature type="compositionally biased region" description="Basic and acidic residues" evidence="5">
    <location>
        <begin position="959"/>
        <end position="969"/>
    </location>
</feature>
<dbReference type="SUPFAM" id="SSF90229">
    <property type="entry name" value="CCCH zinc finger"/>
    <property type="match status" value="1"/>
</dbReference>
<protein>
    <recommendedName>
        <fullName evidence="6">C3H1-type domain-containing protein</fullName>
    </recommendedName>
</protein>
<keyword evidence="2 4" id="KW-0863">Zinc-finger</keyword>
<feature type="compositionally biased region" description="Basic and acidic residues" evidence="5">
    <location>
        <begin position="95"/>
        <end position="108"/>
    </location>
</feature>
<evidence type="ECO:0000313" key="7">
    <source>
        <dbReference type="EMBL" id="CAH3187276.1"/>
    </source>
</evidence>
<dbReference type="PANTHER" id="PTHR38563">
    <property type="entry name" value="FL(2)D-ASSOCIATED COMPLEX COMPONENT"/>
    <property type="match status" value="1"/>
</dbReference>
<dbReference type="PROSITE" id="PS50103">
    <property type="entry name" value="ZF_C3H1"/>
    <property type="match status" value="1"/>
</dbReference>
<accession>A0ABN8S6B1</accession>
<feature type="compositionally biased region" description="Basic and acidic residues" evidence="5">
    <location>
        <begin position="624"/>
        <end position="878"/>
    </location>
</feature>
<feature type="compositionally biased region" description="Basic and acidic residues" evidence="5">
    <location>
        <begin position="194"/>
        <end position="204"/>
    </location>
</feature>
<feature type="region of interest" description="Disordered" evidence="5">
    <location>
        <begin position="246"/>
        <end position="1468"/>
    </location>
</feature>
<dbReference type="Gene3D" id="4.10.1000.10">
    <property type="entry name" value="Zinc finger, CCCH-type"/>
    <property type="match status" value="1"/>
</dbReference>
<feature type="compositionally biased region" description="Pro residues" evidence="5">
    <location>
        <begin position="898"/>
        <end position="907"/>
    </location>
</feature>
<feature type="compositionally biased region" description="Low complexity" evidence="5">
    <location>
        <begin position="21"/>
        <end position="31"/>
    </location>
</feature>
<feature type="compositionally biased region" description="Polar residues" evidence="5">
    <location>
        <begin position="1130"/>
        <end position="1139"/>
    </location>
</feature>
<keyword evidence="1 4" id="KW-0479">Metal-binding</keyword>
<feature type="region of interest" description="Disordered" evidence="5">
    <location>
        <begin position="1564"/>
        <end position="1584"/>
    </location>
</feature>
<dbReference type="Pfam" id="PF00642">
    <property type="entry name" value="zf-CCCH"/>
    <property type="match status" value="1"/>
</dbReference>
<dbReference type="EMBL" id="CALNXI010002404">
    <property type="protein sequence ID" value="CAH3187276.1"/>
    <property type="molecule type" value="Genomic_DNA"/>
</dbReference>
<feature type="compositionally biased region" description="Pro residues" evidence="5">
    <location>
        <begin position="548"/>
        <end position="564"/>
    </location>
</feature>
<feature type="compositionally biased region" description="Basic and acidic residues" evidence="5">
    <location>
        <begin position="1114"/>
        <end position="1129"/>
    </location>
</feature>
<feature type="compositionally biased region" description="Basic and acidic residues" evidence="5">
    <location>
        <begin position="1436"/>
        <end position="1448"/>
    </location>
</feature>
<organism evidence="7 8">
    <name type="scientific">Porites evermanni</name>
    <dbReference type="NCBI Taxonomy" id="104178"/>
    <lineage>
        <taxon>Eukaryota</taxon>
        <taxon>Metazoa</taxon>
        <taxon>Cnidaria</taxon>
        <taxon>Anthozoa</taxon>
        <taxon>Hexacorallia</taxon>
        <taxon>Scleractinia</taxon>
        <taxon>Fungiina</taxon>
        <taxon>Poritidae</taxon>
        <taxon>Porites</taxon>
    </lineage>
</organism>
<evidence type="ECO:0000256" key="3">
    <source>
        <dbReference type="ARBA" id="ARBA00022833"/>
    </source>
</evidence>
<feature type="compositionally biased region" description="Low complexity" evidence="5">
    <location>
        <begin position="1172"/>
        <end position="1193"/>
    </location>
</feature>
<dbReference type="InterPro" id="IPR040427">
    <property type="entry name" value="Flacc"/>
</dbReference>
<feature type="compositionally biased region" description="Basic and acidic residues" evidence="5">
    <location>
        <begin position="1203"/>
        <end position="1213"/>
    </location>
</feature>
<feature type="domain" description="C3H1-type" evidence="6">
    <location>
        <begin position="53"/>
        <end position="81"/>
    </location>
</feature>
<evidence type="ECO:0000313" key="8">
    <source>
        <dbReference type="Proteomes" id="UP001159427"/>
    </source>
</evidence>
<feature type="compositionally biased region" description="Basic and acidic residues" evidence="5">
    <location>
        <begin position="463"/>
        <end position="511"/>
    </location>
</feature>
<feature type="compositionally biased region" description="Basic and acidic residues" evidence="5">
    <location>
        <begin position="1075"/>
        <end position="1099"/>
    </location>
</feature>
<feature type="compositionally biased region" description="Basic and acidic residues" evidence="5">
    <location>
        <begin position="997"/>
        <end position="1049"/>
    </location>
</feature>
<keyword evidence="8" id="KW-1185">Reference proteome</keyword>
<feature type="compositionally biased region" description="Basic and acidic residues" evidence="5">
    <location>
        <begin position="423"/>
        <end position="442"/>
    </location>
</feature>
<feature type="compositionally biased region" description="Basic and acidic residues" evidence="5">
    <location>
        <begin position="594"/>
        <end position="605"/>
    </location>
</feature>
<name>A0ABN8S6B1_9CNID</name>
<feature type="compositionally biased region" description="Basic and acidic residues" evidence="5">
    <location>
        <begin position="136"/>
        <end position="148"/>
    </location>
</feature>
<evidence type="ECO:0000256" key="1">
    <source>
        <dbReference type="ARBA" id="ARBA00022723"/>
    </source>
</evidence>
<feature type="compositionally biased region" description="Basic and acidic residues" evidence="5">
    <location>
        <begin position="10"/>
        <end position="19"/>
    </location>
</feature>
<comment type="caution">
    <text evidence="7">The sequence shown here is derived from an EMBL/GenBank/DDBJ whole genome shotgun (WGS) entry which is preliminary data.</text>
</comment>
<proteinExistence type="predicted"/>
<feature type="compositionally biased region" description="Basic and acidic residues" evidence="5">
    <location>
        <begin position="911"/>
        <end position="929"/>
    </location>
</feature>
<feature type="compositionally biased region" description="Basic and acidic residues" evidence="5">
    <location>
        <begin position="252"/>
        <end position="272"/>
    </location>
</feature>
<dbReference type="PANTHER" id="PTHR38563:SF1">
    <property type="entry name" value="FL(2)D-ASSOCIATED COMPLEX COMPONENT"/>
    <property type="match status" value="1"/>
</dbReference>
<evidence type="ECO:0000256" key="4">
    <source>
        <dbReference type="PROSITE-ProRule" id="PRU00723"/>
    </source>
</evidence>
<feature type="compositionally biased region" description="Basic and acidic residues" evidence="5">
    <location>
        <begin position="518"/>
        <end position="547"/>
    </location>
</feature>
<dbReference type="SMART" id="SM00356">
    <property type="entry name" value="ZnF_C3H1"/>
    <property type="match status" value="1"/>
</dbReference>
<evidence type="ECO:0000256" key="5">
    <source>
        <dbReference type="SAM" id="MobiDB-lite"/>
    </source>
</evidence>
<evidence type="ECO:0000256" key="2">
    <source>
        <dbReference type="ARBA" id="ARBA00022771"/>
    </source>
</evidence>
<feature type="region of interest" description="Disordered" evidence="5">
    <location>
        <begin position="1"/>
        <end position="233"/>
    </location>
</feature>
<feature type="compositionally biased region" description="Basic and acidic residues" evidence="5">
    <location>
        <begin position="46"/>
        <end position="67"/>
    </location>
</feature>
<dbReference type="Proteomes" id="UP001159427">
    <property type="component" value="Unassembled WGS sequence"/>
</dbReference>